<accession>A0ABW9ZB39</accession>
<evidence type="ECO:0000313" key="2">
    <source>
        <dbReference type="EMBL" id="NBL65911.1"/>
    </source>
</evidence>
<feature type="chain" id="PRO_5045656922" description="Cobalt transporter" evidence="1">
    <location>
        <begin position="26"/>
        <end position="111"/>
    </location>
</feature>
<reference evidence="3" key="1">
    <citation type="submission" date="2020-01" db="EMBL/GenBank/DDBJ databases">
        <title>Sphingomonas sp. strain CSW-10.</title>
        <authorList>
            <person name="Chen W.-M."/>
        </authorList>
    </citation>
    <scope>NUCLEOTIDE SEQUENCE [LARGE SCALE GENOMIC DNA]</scope>
    <source>
        <strain evidence="3">NST-5</strain>
    </source>
</reference>
<dbReference type="Proteomes" id="UP000798602">
    <property type="component" value="Unassembled WGS sequence"/>
</dbReference>
<sequence length="111" mass="12618">MKKISIISLSIAVVLLFTIAFQAMHAFEHSHHHDENNTETALHLKKIQEKHHNHEKCFVCEFAFTNAALPQLQTFTTIRFIDITKQPKITLPEKISTFSGTLPSHRGPPSC</sequence>
<proteinExistence type="predicted"/>
<name>A0ABW9ZB39_9FLAO</name>
<organism evidence="2 3">
    <name type="scientific">Flavobacterium ichthyis</name>
    <dbReference type="NCBI Taxonomy" id="2698827"/>
    <lineage>
        <taxon>Bacteria</taxon>
        <taxon>Pseudomonadati</taxon>
        <taxon>Bacteroidota</taxon>
        <taxon>Flavobacteriia</taxon>
        <taxon>Flavobacteriales</taxon>
        <taxon>Flavobacteriaceae</taxon>
        <taxon>Flavobacterium</taxon>
    </lineage>
</organism>
<evidence type="ECO:0008006" key="4">
    <source>
        <dbReference type="Google" id="ProtNLM"/>
    </source>
</evidence>
<feature type="signal peptide" evidence="1">
    <location>
        <begin position="1"/>
        <end position="25"/>
    </location>
</feature>
<gene>
    <name evidence="2" type="ORF">GV828_11940</name>
</gene>
<evidence type="ECO:0000256" key="1">
    <source>
        <dbReference type="SAM" id="SignalP"/>
    </source>
</evidence>
<evidence type="ECO:0000313" key="3">
    <source>
        <dbReference type="Proteomes" id="UP000798602"/>
    </source>
</evidence>
<keyword evidence="1" id="KW-0732">Signal</keyword>
<comment type="caution">
    <text evidence="2">The sequence shown here is derived from an EMBL/GenBank/DDBJ whole genome shotgun (WGS) entry which is preliminary data.</text>
</comment>
<dbReference type="EMBL" id="JAABLM010000017">
    <property type="protein sequence ID" value="NBL65911.1"/>
    <property type="molecule type" value="Genomic_DNA"/>
</dbReference>
<protein>
    <recommendedName>
        <fullName evidence="4">Cobalt transporter</fullName>
    </recommendedName>
</protein>
<keyword evidence="3" id="KW-1185">Reference proteome</keyword>
<dbReference type="RefSeq" id="WP_166537733.1">
    <property type="nucleotide sequence ID" value="NZ_JAABLM010000017.1"/>
</dbReference>